<dbReference type="Proteomes" id="UP000245207">
    <property type="component" value="Unassembled WGS sequence"/>
</dbReference>
<dbReference type="STRING" id="35608.A0A2U1PAL4"/>
<evidence type="ECO:0000313" key="4">
    <source>
        <dbReference type="EMBL" id="PWA82802.1"/>
    </source>
</evidence>
<evidence type="ECO:0000313" key="5">
    <source>
        <dbReference type="Proteomes" id="UP000245207"/>
    </source>
</evidence>
<feature type="domain" description="Gnk2-homologous" evidence="3">
    <location>
        <begin position="1"/>
        <end position="56"/>
    </location>
</feature>
<dbReference type="PANTHER" id="PTHR32099">
    <property type="entry name" value="CYSTEINE-RICH REPEAT SECRETORY PROTEIN"/>
    <property type="match status" value="1"/>
</dbReference>
<accession>A0A2U1PAL4</accession>
<name>A0A2U1PAL4_ARTAN</name>
<keyword evidence="2" id="KW-0677">Repeat</keyword>
<dbReference type="AlphaFoldDB" id="A0A2U1PAL4"/>
<dbReference type="CDD" id="cd23509">
    <property type="entry name" value="Gnk2-like"/>
    <property type="match status" value="1"/>
</dbReference>
<dbReference type="InterPro" id="IPR038408">
    <property type="entry name" value="GNK2_sf"/>
</dbReference>
<sequence>MDRVYSVALCRGDINQDVCLSCLRDIIVEIRLKCPNNIYVSAIYEYFLLTYINDTLLGNTKMDARGYVNVEPNSTNIVSFHEALRLLLDKLRADASNGGPLMKLFYNESSALVIPPPSSSSPSPQDEFFLGRWLGTAGNCPGVVP</sequence>
<dbReference type="Gene3D" id="3.30.430.20">
    <property type="entry name" value="Gnk2 domain, C-X8-C-X2-C motif"/>
    <property type="match status" value="1"/>
</dbReference>
<dbReference type="Pfam" id="PF01657">
    <property type="entry name" value="Stress-antifung"/>
    <property type="match status" value="1"/>
</dbReference>
<evidence type="ECO:0000256" key="2">
    <source>
        <dbReference type="ARBA" id="ARBA00022737"/>
    </source>
</evidence>
<keyword evidence="5" id="KW-1185">Reference proteome</keyword>
<organism evidence="4 5">
    <name type="scientific">Artemisia annua</name>
    <name type="common">Sweet wormwood</name>
    <dbReference type="NCBI Taxonomy" id="35608"/>
    <lineage>
        <taxon>Eukaryota</taxon>
        <taxon>Viridiplantae</taxon>
        <taxon>Streptophyta</taxon>
        <taxon>Embryophyta</taxon>
        <taxon>Tracheophyta</taxon>
        <taxon>Spermatophyta</taxon>
        <taxon>Magnoliopsida</taxon>
        <taxon>eudicotyledons</taxon>
        <taxon>Gunneridae</taxon>
        <taxon>Pentapetalae</taxon>
        <taxon>asterids</taxon>
        <taxon>campanulids</taxon>
        <taxon>Asterales</taxon>
        <taxon>Asteraceae</taxon>
        <taxon>Asteroideae</taxon>
        <taxon>Anthemideae</taxon>
        <taxon>Artemisiinae</taxon>
        <taxon>Artemisia</taxon>
    </lineage>
</organism>
<dbReference type="OrthoDB" id="1909574at2759"/>
<dbReference type="PANTHER" id="PTHR32099:SF99">
    <property type="entry name" value="GNK2-LIKE DOMAIN-CONTAINING PROTEIN"/>
    <property type="match status" value="1"/>
</dbReference>
<evidence type="ECO:0000256" key="1">
    <source>
        <dbReference type="ARBA" id="ARBA00022729"/>
    </source>
</evidence>
<dbReference type="EMBL" id="PKPP01001429">
    <property type="protein sequence ID" value="PWA82802.1"/>
    <property type="molecule type" value="Genomic_DNA"/>
</dbReference>
<dbReference type="PROSITE" id="PS51473">
    <property type="entry name" value="GNK2"/>
    <property type="match status" value="1"/>
</dbReference>
<keyword evidence="1" id="KW-0732">Signal</keyword>
<comment type="caution">
    <text evidence="4">The sequence shown here is derived from an EMBL/GenBank/DDBJ whole genome shotgun (WGS) entry which is preliminary data.</text>
</comment>
<protein>
    <submittedName>
        <fullName evidence="4">Gnk2-like domain-containing protein</fullName>
    </submittedName>
</protein>
<gene>
    <name evidence="4" type="ORF">CTI12_AA092120</name>
</gene>
<proteinExistence type="predicted"/>
<reference evidence="4 5" key="1">
    <citation type="journal article" date="2018" name="Mol. Plant">
        <title>The genome of Artemisia annua provides insight into the evolution of Asteraceae family and artemisinin biosynthesis.</title>
        <authorList>
            <person name="Shen Q."/>
            <person name="Zhang L."/>
            <person name="Liao Z."/>
            <person name="Wang S."/>
            <person name="Yan T."/>
            <person name="Shi P."/>
            <person name="Liu M."/>
            <person name="Fu X."/>
            <person name="Pan Q."/>
            <person name="Wang Y."/>
            <person name="Lv Z."/>
            <person name="Lu X."/>
            <person name="Zhang F."/>
            <person name="Jiang W."/>
            <person name="Ma Y."/>
            <person name="Chen M."/>
            <person name="Hao X."/>
            <person name="Li L."/>
            <person name="Tang Y."/>
            <person name="Lv G."/>
            <person name="Zhou Y."/>
            <person name="Sun X."/>
            <person name="Brodelius P.E."/>
            <person name="Rose J.K.C."/>
            <person name="Tang K."/>
        </authorList>
    </citation>
    <scope>NUCLEOTIDE SEQUENCE [LARGE SCALE GENOMIC DNA]</scope>
    <source>
        <strain evidence="5">cv. Huhao1</strain>
        <tissue evidence="4">Leaf</tissue>
    </source>
</reference>
<evidence type="ECO:0000259" key="3">
    <source>
        <dbReference type="PROSITE" id="PS51473"/>
    </source>
</evidence>
<dbReference type="InterPro" id="IPR002902">
    <property type="entry name" value="GNK2"/>
</dbReference>